<keyword evidence="4" id="KW-1185">Reference proteome</keyword>
<dbReference type="Proteomes" id="UP001054857">
    <property type="component" value="Unassembled WGS sequence"/>
</dbReference>
<comment type="caution">
    <text evidence="3">The sequence shown here is derived from an EMBL/GenBank/DDBJ whole genome shotgun (WGS) entry which is preliminary data.</text>
</comment>
<organism evidence="3 4">
    <name type="scientific">Astrephomene gubernaculifera</name>
    <dbReference type="NCBI Taxonomy" id="47775"/>
    <lineage>
        <taxon>Eukaryota</taxon>
        <taxon>Viridiplantae</taxon>
        <taxon>Chlorophyta</taxon>
        <taxon>core chlorophytes</taxon>
        <taxon>Chlorophyceae</taxon>
        <taxon>CS clade</taxon>
        <taxon>Chlamydomonadales</taxon>
        <taxon>Astrephomenaceae</taxon>
        <taxon>Astrephomene</taxon>
    </lineage>
</organism>
<dbReference type="AlphaFoldDB" id="A0AAD3E2J8"/>
<evidence type="ECO:0000313" key="4">
    <source>
        <dbReference type="Proteomes" id="UP001054857"/>
    </source>
</evidence>
<gene>
    <name evidence="3" type="ORF">Agub_g15144</name>
</gene>
<feature type="compositionally biased region" description="Low complexity" evidence="1">
    <location>
        <begin position="92"/>
        <end position="107"/>
    </location>
</feature>
<feature type="compositionally biased region" description="Low complexity" evidence="1">
    <location>
        <begin position="319"/>
        <end position="332"/>
    </location>
</feature>
<evidence type="ECO:0000313" key="3">
    <source>
        <dbReference type="EMBL" id="GFR52556.1"/>
    </source>
</evidence>
<sequence length="612" mass="65191">MSRPLKALVRRTLLSAFGWVVRKLYNFFFLLRLYVLVLEREAARSNCHGDDDEQRRIDDGSAWLDFCDGLKGLVDFIVEQPTSSAPPPQEPQQPQLQELQQQGTTALPSSEGAAAAAALLPGGREIAAGGGDTAGGTVVDALDRREGLRYLTRVLRGALEAFVDCWDPAWPVLRPLPYNVKLGADNPDNLYMYGTVSGQYEYRLYGHRGSVTYLSVGCYTGSRPGQGSGRAAHLDSSQLVTQPDGSFEIFLTPQPRGANWLPLPTDASRLVVRQTFLDRSREQPARVAIERLPLRGSAPSPPRPLAPTHGSFSTDGKETTGAARPASAATGGAQVGQPQGASGAASEIWYDTGGREVRPPLAAGQVVAGLAGAAVFVAGSVRQFQIWSRGFAARPNTLAPLTGDVNASAWADPAIHFLHGYWRVGPGEALLLQVTPPACVYWNFQLDNLWLESMDSEAHPLSNTNKARAAYMPDGSICLVVAHNDPRVSSSSKSSSGKVVAGRDAAKDGVKGGVTGERELGSGGEVCRAEGRGRGAEVDGKEEDGGGAKSLAELLPPQLLAGVTWVSTAHHAHGTMGLRWVLAEGGRHPVPRVRLLRLGRQLAEAIEEGLAS</sequence>
<feature type="compositionally biased region" description="Basic and acidic residues" evidence="1">
    <location>
        <begin position="504"/>
        <end position="520"/>
    </location>
</feature>
<protein>
    <recommendedName>
        <fullName evidence="2">DUF1214 domain-containing protein</fullName>
    </recommendedName>
</protein>
<proteinExistence type="predicted"/>
<dbReference type="Pfam" id="PF06742">
    <property type="entry name" value="DUF1214"/>
    <property type="match status" value="1"/>
</dbReference>
<evidence type="ECO:0000259" key="2">
    <source>
        <dbReference type="Pfam" id="PF06742"/>
    </source>
</evidence>
<dbReference type="InterPro" id="IPR010621">
    <property type="entry name" value="DUF1214"/>
</dbReference>
<accession>A0AAD3E2J8</accession>
<dbReference type="SUPFAM" id="SSF160935">
    <property type="entry name" value="VPA0735-like"/>
    <property type="match status" value="1"/>
</dbReference>
<feature type="region of interest" description="Disordered" evidence="1">
    <location>
        <begin position="487"/>
        <end position="549"/>
    </location>
</feature>
<feature type="region of interest" description="Disordered" evidence="1">
    <location>
        <begin position="80"/>
        <end position="107"/>
    </location>
</feature>
<evidence type="ECO:0000256" key="1">
    <source>
        <dbReference type="SAM" id="MobiDB-lite"/>
    </source>
</evidence>
<dbReference type="EMBL" id="BMAR01000067">
    <property type="protein sequence ID" value="GFR52556.1"/>
    <property type="molecule type" value="Genomic_DNA"/>
</dbReference>
<reference evidence="3 4" key="1">
    <citation type="journal article" date="2021" name="Sci. Rep.">
        <title>Genome sequencing of the multicellular alga Astrephomene provides insights into convergent evolution of germ-soma differentiation.</title>
        <authorList>
            <person name="Yamashita S."/>
            <person name="Yamamoto K."/>
            <person name="Matsuzaki R."/>
            <person name="Suzuki S."/>
            <person name="Yamaguchi H."/>
            <person name="Hirooka S."/>
            <person name="Minakuchi Y."/>
            <person name="Miyagishima S."/>
            <person name="Kawachi M."/>
            <person name="Toyoda A."/>
            <person name="Nozaki H."/>
        </authorList>
    </citation>
    <scope>NUCLEOTIDE SEQUENCE [LARGE SCALE GENOMIC DNA]</scope>
    <source>
        <strain evidence="3 4">NIES-4017</strain>
    </source>
</reference>
<feature type="compositionally biased region" description="Basic and acidic residues" evidence="1">
    <location>
        <begin position="527"/>
        <end position="546"/>
    </location>
</feature>
<feature type="region of interest" description="Disordered" evidence="1">
    <location>
        <begin position="287"/>
        <end position="344"/>
    </location>
</feature>
<name>A0AAD3E2J8_9CHLO</name>
<feature type="domain" description="DUF1214" evidence="2">
    <location>
        <begin position="230"/>
        <end position="273"/>
    </location>
</feature>